<feature type="region of interest" description="Disordered" evidence="5">
    <location>
        <begin position="467"/>
        <end position="492"/>
    </location>
</feature>
<keyword evidence="8" id="KW-1185">Reference proteome</keyword>
<dbReference type="SUPFAM" id="SSF51419">
    <property type="entry name" value="PLP-binding barrel"/>
    <property type="match status" value="1"/>
</dbReference>
<evidence type="ECO:0000256" key="2">
    <source>
        <dbReference type="ARBA" id="ARBA00022793"/>
    </source>
</evidence>
<dbReference type="PRINTS" id="PR01179">
    <property type="entry name" value="ODADCRBXLASE"/>
</dbReference>
<gene>
    <name evidence="7" type="ORF">R7226_10835</name>
</gene>
<dbReference type="PRINTS" id="PR01181">
    <property type="entry name" value="DAPDCRBXLASE"/>
</dbReference>
<dbReference type="InterPro" id="IPR000183">
    <property type="entry name" value="Orn/DAP/Arg_de-COase"/>
</dbReference>
<dbReference type="PANTHER" id="PTHR43727:SF2">
    <property type="entry name" value="GROUP IV DECARBOXYLASE"/>
    <property type="match status" value="1"/>
</dbReference>
<reference evidence="8" key="1">
    <citation type="submission" date="2023-07" db="EMBL/GenBank/DDBJ databases">
        <title>Conexibacter stalactiti sp. nov., isolated from stalactites in a lava cave and emended description of the genus Conexibacter.</title>
        <authorList>
            <person name="Lee S.D."/>
        </authorList>
    </citation>
    <scope>NUCLEOTIDE SEQUENCE [LARGE SCALE GENOMIC DNA]</scope>
    <source>
        <strain evidence="8">KCTC 39840</strain>
    </source>
</reference>
<keyword evidence="4" id="KW-0456">Lyase</keyword>
<organism evidence="7 8">
    <name type="scientific">Conexibacter stalactiti</name>
    <dbReference type="NCBI Taxonomy" id="1940611"/>
    <lineage>
        <taxon>Bacteria</taxon>
        <taxon>Bacillati</taxon>
        <taxon>Actinomycetota</taxon>
        <taxon>Thermoleophilia</taxon>
        <taxon>Solirubrobacterales</taxon>
        <taxon>Conexibacteraceae</taxon>
        <taxon>Conexibacter</taxon>
    </lineage>
</organism>
<dbReference type="Gene3D" id="2.40.37.10">
    <property type="entry name" value="Lyase, Ornithine Decarboxylase, Chain A, domain 1"/>
    <property type="match status" value="1"/>
</dbReference>
<reference evidence="7 8" key="2">
    <citation type="submission" date="2023-10" db="EMBL/GenBank/DDBJ databases">
        <authorList>
            <person name="Han X.F."/>
        </authorList>
    </citation>
    <scope>NUCLEOTIDE SEQUENCE [LARGE SCALE GENOMIC DNA]</scope>
    <source>
        <strain evidence="7 8">KCTC 39840</strain>
    </source>
</reference>
<dbReference type="InterPro" id="IPR009006">
    <property type="entry name" value="Ala_racemase/Decarboxylase_C"/>
</dbReference>
<keyword evidence="2" id="KW-0210">Decarboxylase</keyword>
<dbReference type="GO" id="GO:0008784">
    <property type="term" value="F:alanine racemase activity"/>
    <property type="evidence" value="ECO:0007669"/>
    <property type="project" value="UniProtKB-EC"/>
</dbReference>
<evidence type="ECO:0000313" key="8">
    <source>
        <dbReference type="Proteomes" id="UP001284601"/>
    </source>
</evidence>
<dbReference type="SUPFAM" id="SSF50621">
    <property type="entry name" value="Alanine racemase C-terminal domain-like"/>
    <property type="match status" value="1"/>
</dbReference>
<dbReference type="EC" id="5.1.1.1" evidence="7"/>
<name>A0ABU4HNF5_9ACTN</name>
<sequence>MSALQLPDELFAGDVALSQRDGHLYVEEIAATELAARFGTPLYVVSERALRANAREWRRAVAEAWPEGPTLVMPSLKANTSLALRHVLNAEGLGCDVFGLGELELALRCGVAPRRLSLNGATKDTATLTRAVAAGVRVTLDSADELERVRAVARDLGRVATVRFRLRPWLAGSEAPSDFFDDLPAYLSVHDYRAGMPPEEVEASLPIALGAPEIEPTGLMAHVSRQTVELGFWAEHGAAMGRTAAQLSRANGGWRPRELDLGGGFAVPRDPTARALPRRADAPPAPSPAAYLGELTGALRAELRAGGLDPAGIALEVEPGRAVYGSAGIHLATVRHVKHQARPLARTWVETDTSETFLADTMIERNGWTVLLAGALDRGERAHAAITGISCGFDVLAEAREMPRAAAGDLLAFLDTGAYQDTTASNFNAMGRPATVLVSGDRAEVVKRAETLDDLLARECVPERLLPDQATAMPPSTDRTAPVTQRAASEAR</sequence>
<dbReference type="EMBL" id="JAWSTH010000023">
    <property type="protein sequence ID" value="MDW5594836.1"/>
    <property type="molecule type" value="Genomic_DNA"/>
</dbReference>
<dbReference type="InterPro" id="IPR022644">
    <property type="entry name" value="De-COase2_N"/>
</dbReference>
<dbReference type="Gene3D" id="3.20.20.10">
    <property type="entry name" value="Alanine racemase"/>
    <property type="match status" value="1"/>
</dbReference>
<comment type="caution">
    <text evidence="7">The sequence shown here is derived from an EMBL/GenBank/DDBJ whole genome shotgun (WGS) entry which is preliminary data.</text>
</comment>
<evidence type="ECO:0000256" key="4">
    <source>
        <dbReference type="ARBA" id="ARBA00023239"/>
    </source>
</evidence>
<feature type="domain" description="Orn/DAP/Arg decarboxylase 2 N-terminal" evidence="6">
    <location>
        <begin position="51"/>
        <end position="323"/>
    </location>
</feature>
<evidence type="ECO:0000256" key="1">
    <source>
        <dbReference type="ARBA" id="ARBA00001933"/>
    </source>
</evidence>
<keyword evidence="7" id="KW-0413">Isomerase</keyword>
<evidence type="ECO:0000256" key="5">
    <source>
        <dbReference type="SAM" id="MobiDB-lite"/>
    </source>
</evidence>
<proteinExistence type="predicted"/>
<dbReference type="Proteomes" id="UP001284601">
    <property type="component" value="Unassembled WGS sequence"/>
</dbReference>
<evidence type="ECO:0000313" key="7">
    <source>
        <dbReference type="EMBL" id="MDW5594836.1"/>
    </source>
</evidence>
<evidence type="ECO:0000259" key="6">
    <source>
        <dbReference type="Pfam" id="PF02784"/>
    </source>
</evidence>
<dbReference type="Pfam" id="PF02784">
    <property type="entry name" value="Orn_Arg_deC_N"/>
    <property type="match status" value="1"/>
</dbReference>
<keyword evidence="3" id="KW-0663">Pyridoxal phosphate</keyword>
<protein>
    <submittedName>
        <fullName evidence="7">Alanine racemase</fullName>
        <ecNumber evidence="7">5.1.1.1</ecNumber>
    </submittedName>
</protein>
<dbReference type="InterPro" id="IPR029066">
    <property type="entry name" value="PLP-binding_barrel"/>
</dbReference>
<dbReference type="PANTHER" id="PTHR43727">
    <property type="entry name" value="DIAMINOPIMELATE DECARBOXYLASE"/>
    <property type="match status" value="1"/>
</dbReference>
<evidence type="ECO:0000256" key="3">
    <source>
        <dbReference type="ARBA" id="ARBA00022898"/>
    </source>
</evidence>
<accession>A0ABU4HNF5</accession>
<feature type="compositionally biased region" description="Polar residues" evidence="5">
    <location>
        <begin position="477"/>
        <end position="492"/>
    </location>
</feature>
<comment type="cofactor">
    <cofactor evidence="1">
        <name>pyridoxal 5'-phosphate</name>
        <dbReference type="ChEBI" id="CHEBI:597326"/>
    </cofactor>
</comment>
<dbReference type="InterPro" id="IPR002986">
    <property type="entry name" value="DAP_deCOOHase_LysA"/>
</dbReference>
<dbReference type="RefSeq" id="WP_318597159.1">
    <property type="nucleotide sequence ID" value="NZ_JAWSTH010000023.1"/>
</dbReference>